<feature type="signal peptide" evidence="1">
    <location>
        <begin position="1"/>
        <end position="19"/>
    </location>
</feature>
<evidence type="ECO:0000313" key="2">
    <source>
        <dbReference type="EMBL" id="KAI6291280.1"/>
    </source>
</evidence>
<proteinExistence type="predicted"/>
<accession>A0ABQ8N5H3</accession>
<comment type="caution">
    <text evidence="2">The sequence shown here is derived from an EMBL/GenBank/DDBJ whole genome shotgun (WGS) entry which is preliminary data.</text>
</comment>
<name>A0ABQ8N5H3_PYRGI</name>
<sequence length="165" mass="16395">MRLSTFIVPVASILGLACAQIGAINTAIADIRSDVDAVKNAFNAGTAAGITSSITELDDSISAATTVVTNSPAVGLLDALSLASAIGGLQTSIDQAFTVVKAKRTAIDALGLTGAVRTSLIGQKSAVDVLGGKVISKVPSIVQGTAKSFVAQLDASYAAAIAAYS</sequence>
<reference evidence="2" key="1">
    <citation type="submission" date="2021-01" db="EMBL/GenBank/DDBJ databases">
        <title>Deciphering the adaptive evolutionary patterns associated with biogeogrpahic diversity in the finger millet blast pathogen Magnaporthe oryzae in Eastern Africa.</title>
        <authorList>
            <person name="Onyema G."/>
            <person name="Shittu T.A."/>
            <person name="Dodsworth S."/>
            <person name="Devilliers S."/>
            <person name="Muthumeenakshi S."/>
            <person name="Sreenivasaprasad S."/>
        </authorList>
    </citation>
    <scope>NUCLEOTIDE SEQUENCE</scope>
    <source>
        <strain evidence="2">D15/s37</strain>
    </source>
</reference>
<dbReference type="PROSITE" id="PS51257">
    <property type="entry name" value="PROKAR_LIPOPROTEIN"/>
    <property type="match status" value="1"/>
</dbReference>
<protein>
    <submittedName>
        <fullName evidence="2">Uncharacterized protein</fullName>
    </submittedName>
</protein>
<organism evidence="2 3">
    <name type="scientific">Pyricularia grisea</name>
    <name type="common">Crabgrass-specific blast fungus</name>
    <name type="synonym">Magnaporthe grisea</name>
    <dbReference type="NCBI Taxonomy" id="148305"/>
    <lineage>
        <taxon>Eukaryota</taxon>
        <taxon>Fungi</taxon>
        <taxon>Dikarya</taxon>
        <taxon>Ascomycota</taxon>
        <taxon>Pezizomycotina</taxon>
        <taxon>Sordariomycetes</taxon>
        <taxon>Sordariomycetidae</taxon>
        <taxon>Magnaporthales</taxon>
        <taxon>Pyriculariaceae</taxon>
        <taxon>Pyricularia</taxon>
    </lineage>
</organism>
<dbReference type="Proteomes" id="UP001059893">
    <property type="component" value="Unassembled WGS sequence"/>
</dbReference>
<dbReference type="PANTHER" id="PTHR38123:SF1">
    <property type="entry name" value="HYDROPHOBIC SURFACE BINDING PROTEIN"/>
    <property type="match status" value="1"/>
</dbReference>
<feature type="chain" id="PRO_5047166562" evidence="1">
    <location>
        <begin position="20"/>
        <end position="165"/>
    </location>
</feature>
<dbReference type="PANTHER" id="PTHR38123">
    <property type="entry name" value="CELL WALL SERINE-THREONINE-RICH GALACTOMANNOPROTEIN MP1 (AFU_ORTHOLOGUE AFUA_4G03240)"/>
    <property type="match status" value="1"/>
</dbReference>
<dbReference type="Gene3D" id="1.20.1280.140">
    <property type="match status" value="1"/>
</dbReference>
<dbReference type="InterPro" id="IPR021054">
    <property type="entry name" value="Cell_wall_mannoprotein_1"/>
</dbReference>
<keyword evidence="3" id="KW-1185">Reference proteome</keyword>
<gene>
    <name evidence="2" type="ORF">MCOR33_010724</name>
</gene>
<dbReference type="EMBL" id="JABSND010000379">
    <property type="protein sequence ID" value="KAI6291280.1"/>
    <property type="molecule type" value="Genomic_DNA"/>
</dbReference>
<evidence type="ECO:0000256" key="1">
    <source>
        <dbReference type="SAM" id="SignalP"/>
    </source>
</evidence>
<evidence type="ECO:0000313" key="3">
    <source>
        <dbReference type="Proteomes" id="UP001059893"/>
    </source>
</evidence>
<dbReference type="Pfam" id="PF12296">
    <property type="entry name" value="HsbA"/>
    <property type="match status" value="1"/>
</dbReference>
<keyword evidence="1" id="KW-0732">Signal</keyword>